<sequence>MTLTRNMVYCSRIPKSRHGHWGQTSSFPFEDGNRAKVKVEQRKTIGGSTVCGYTNTIHPRTPAVKQLVKNVQTQTTATKKKNYEDRGIGSLLDGYSSVDLVE</sequence>
<protein>
    <submittedName>
        <fullName evidence="1">Uncharacterized protein</fullName>
    </submittedName>
</protein>
<evidence type="ECO:0000313" key="1">
    <source>
        <dbReference type="EMBL" id="OWZ10154.1"/>
    </source>
</evidence>
<dbReference type="EMBL" id="NBNE01002541">
    <property type="protein sequence ID" value="OWZ10154.1"/>
    <property type="molecule type" value="Genomic_DNA"/>
</dbReference>
<keyword evidence="2" id="KW-1185">Reference proteome</keyword>
<evidence type="ECO:0000313" key="2">
    <source>
        <dbReference type="Proteomes" id="UP000198211"/>
    </source>
</evidence>
<name>A0A225VYD5_9STRA</name>
<organism evidence="1 2">
    <name type="scientific">Phytophthora megakarya</name>
    <dbReference type="NCBI Taxonomy" id="4795"/>
    <lineage>
        <taxon>Eukaryota</taxon>
        <taxon>Sar</taxon>
        <taxon>Stramenopiles</taxon>
        <taxon>Oomycota</taxon>
        <taxon>Peronosporomycetes</taxon>
        <taxon>Peronosporales</taxon>
        <taxon>Peronosporaceae</taxon>
        <taxon>Phytophthora</taxon>
    </lineage>
</organism>
<reference evidence="2" key="1">
    <citation type="submission" date="2017-03" db="EMBL/GenBank/DDBJ databases">
        <title>Phytopthora megakarya and P. palmivora, two closely related causual agents of cacao black pod achieved similar genome size and gene model numbers by different mechanisms.</title>
        <authorList>
            <person name="Ali S."/>
            <person name="Shao J."/>
            <person name="Larry D.J."/>
            <person name="Kronmiller B."/>
            <person name="Shen D."/>
            <person name="Strem M.D."/>
            <person name="Melnick R.L."/>
            <person name="Guiltinan M.J."/>
            <person name="Tyler B.M."/>
            <person name="Meinhardt L.W."/>
            <person name="Bailey B.A."/>
        </authorList>
    </citation>
    <scope>NUCLEOTIDE SEQUENCE [LARGE SCALE GENOMIC DNA]</scope>
    <source>
        <strain evidence="2">zdho120</strain>
    </source>
</reference>
<dbReference type="AlphaFoldDB" id="A0A225VYD5"/>
<accession>A0A225VYD5</accession>
<gene>
    <name evidence="1" type="ORF">PHMEG_00017042</name>
</gene>
<dbReference type="Proteomes" id="UP000198211">
    <property type="component" value="Unassembled WGS sequence"/>
</dbReference>
<comment type="caution">
    <text evidence="1">The sequence shown here is derived from an EMBL/GenBank/DDBJ whole genome shotgun (WGS) entry which is preliminary data.</text>
</comment>
<dbReference type="STRING" id="4795.A0A225VYD5"/>
<proteinExistence type="predicted"/>